<evidence type="ECO:0000313" key="2">
    <source>
        <dbReference type="Proteomes" id="UP001283361"/>
    </source>
</evidence>
<sequence>MADTPRDCSALIKGVRTTNSSSYTTFGVHMCTNTKTKGAVKSGSSWAVSDTAKDCSTRIKGVRTNRTVPVTSPLGSTCAPTPRLKGL</sequence>
<keyword evidence="2" id="KW-1185">Reference proteome</keyword>
<dbReference type="Proteomes" id="UP001283361">
    <property type="component" value="Unassembled WGS sequence"/>
</dbReference>
<reference evidence="1" key="1">
    <citation type="journal article" date="2023" name="G3 (Bethesda)">
        <title>A reference genome for the long-term kleptoplast-retaining sea slug Elysia crispata morphotype clarki.</title>
        <authorList>
            <person name="Eastman K.E."/>
            <person name="Pendleton A.L."/>
            <person name="Shaikh M.A."/>
            <person name="Suttiyut T."/>
            <person name="Ogas R."/>
            <person name="Tomko P."/>
            <person name="Gavelis G."/>
            <person name="Widhalm J.R."/>
            <person name="Wisecaver J.H."/>
        </authorList>
    </citation>
    <scope>NUCLEOTIDE SEQUENCE</scope>
    <source>
        <strain evidence="1">ECLA1</strain>
    </source>
</reference>
<gene>
    <name evidence="1" type="ORF">RRG08_006565</name>
</gene>
<name>A0AAE0Z8P8_9GAST</name>
<evidence type="ECO:0000313" key="1">
    <source>
        <dbReference type="EMBL" id="KAK3764765.1"/>
    </source>
</evidence>
<comment type="caution">
    <text evidence="1">The sequence shown here is derived from an EMBL/GenBank/DDBJ whole genome shotgun (WGS) entry which is preliminary data.</text>
</comment>
<protein>
    <submittedName>
        <fullName evidence="1">Uncharacterized protein</fullName>
    </submittedName>
</protein>
<accession>A0AAE0Z8P8</accession>
<dbReference type="AlphaFoldDB" id="A0AAE0Z8P8"/>
<dbReference type="EMBL" id="JAWDGP010004402">
    <property type="protein sequence ID" value="KAK3764765.1"/>
    <property type="molecule type" value="Genomic_DNA"/>
</dbReference>
<proteinExistence type="predicted"/>
<organism evidence="1 2">
    <name type="scientific">Elysia crispata</name>
    <name type="common">lettuce slug</name>
    <dbReference type="NCBI Taxonomy" id="231223"/>
    <lineage>
        <taxon>Eukaryota</taxon>
        <taxon>Metazoa</taxon>
        <taxon>Spiralia</taxon>
        <taxon>Lophotrochozoa</taxon>
        <taxon>Mollusca</taxon>
        <taxon>Gastropoda</taxon>
        <taxon>Heterobranchia</taxon>
        <taxon>Euthyneura</taxon>
        <taxon>Panpulmonata</taxon>
        <taxon>Sacoglossa</taxon>
        <taxon>Placobranchoidea</taxon>
        <taxon>Plakobranchidae</taxon>
        <taxon>Elysia</taxon>
    </lineage>
</organism>